<feature type="region of interest" description="Disordered" evidence="1">
    <location>
        <begin position="18"/>
        <end position="43"/>
    </location>
</feature>
<proteinExistence type="predicted"/>
<reference evidence="2 4" key="1">
    <citation type="journal article" date="2017" name="Nature">
        <title>The sunflower genome provides insights into oil metabolism, flowering and Asterid evolution.</title>
        <authorList>
            <person name="Badouin H."/>
            <person name="Gouzy J."/>
            <person name="Grassa C.J."/>
            <person name="Murat F."/>
            <person name="Staton S.E."/>
            <person name="Cottret L."/>
            <person name="Lelandais-Briere C."/>
            <person name="Owens G.L."/>
            <person name="Carrere S."/>
            <person name="Mayjonade B."/>
            <person name="Legrand L."/>
            <person name="Gill N."/>
            <person name="Kane N.C."/>
            <person name="Bowers J.E."/>
            <person name="Hubner S."/>
            <person name="Bellec A."/>
            <person name="Berard A."/>
            <person name="Berges H."/>
            <person name="Blanchet N."/>
            <person name="Boniface M.C."/>
            <person name="Brunel D."/>
            <person name="Catrice O."/>
            <person name="Chaidir N."/>
            <person name="Claudel C."/>
            <person name="Donnadieu C."/>
            <person name="Faraut T."/>
            <person name="Fievet G."/>
            <person name="Helmstetter N."/>
            <person name="King M."/>
            <person name="Knapp S.J."/>
            <person name="Lai Z."/>
            <person name="Le Paslier M.C."/>
            <person name="Lippi Y."/>
            <person name="Lorenzon L."/>
            <person name="Mandel J.R."/>
            <person name="Marage G."/>
            <person name="Marchand G."/>
            <person name="Marquand E."/>
            <person name="Bret-Mestries E."/>
            <person name="Morien E."/>
            <person name="Nambeesan S."/>
            <person name="Nguyen T."/>
            <person name="Pegot-Espagnet P."/>
            <person name="Pouilly N."/>
            <person name="Raftis F."/>
            <person name="Sallet E."/>
            <person name="Schiex T."/>
            <person name="Thomas J."/>
            <person name="Vandecasteele C."/>
            <person name="Vares D."/>
            <person name="Vear F."/>
            <person name="Vautrin S."/>
            <person name="Crespi M."/>
            <person name="Mangin B."/>
            <person name="Burke J.M."/>
            <person name="Salse J."/>
            <person name="Munos S."/>
            <person name="Vincourt P."/>
            <person name="Rieseberg L.H."/>
            <person name="Langlade N.B."/>
        </authorList>
    </citation>
    <scope>NUCLEOTIDE SEQUENCE [LARGE SCALE GENOMIC DNA]</scope>
    <source>
        <strain evidence="4">cv. SF193</strain>
        <tissue evidence="2">Leaves</tissue>
    </source>
</reference>
<feature type="compositionally biased region" description="Basic and acidic residues" evidence="1">
    <location>
        <begin position="27"/>
        <end position="43"/>
    </location>
</feature>
<protein>
    <submittedName>
        <fullName evidence="3">Uncharacterized protein</fullName>
    </submittedName>
</protein>
<dbReference type="EMBL" id="MNCJ02000322">
    <property type="protein sequence ID" value="KAF5797299.1"/>
    <property type="molecule type" value="Genomic_DNA"/>
</dbReference>
<dbReference type="AlphaFoldDB" id="A0A251TB87"/>
<keyword evidence="4" id="KW-1185">Reference proteome</keyword>
<reference evidence="3" key="2">
    <citation type="submission" date="2017-02" db="EMBL/GenBank/DDBJ databases">
        <title>Sunflower complete genome.</title>
        <authorList>
            <person name="Langlade N."/>
            <person name="Munos S."/>
        </authorList>
    </citation>
    <scope>NUCLEOTIDE SEQUENCE [LARGE SCALE GENOMIC DNA]</scope>
    <source>
        <tissue evidence="3">Leaves</tissue>
    </source>
</reference>
<sequence>MDPGPKFLRAQKLIKRTGSGSAHTKLIRSDEQRNRQRPAGHEISIRNDRGTAILFIVKNAHEISDLLFSIGDCLFGL</sequence>
<accession>A0A251TB87</accession>
<dbReference type="InParanoid" id="A0A251TB87"/>
<evidence type="ECO:0000313" key="3">
    <source>
        <dbReference type="EMBL" id="OTG08405.1"/>
    </source>
</evidence>
<organism evidence="3 4">
    <name type="scientific">Helianthus annuus</name>
    <name type="common">Common sunflower</name>
    <dbReference type="NCBI Taxonomy" id="4232"/>
    <lineage>
        <taxon>Eukaryota</taxon>
        <taxon>Viridiplantae</taxon>
        <taxon>Streptophyta</taxon>
        <taxon>Embryophyta</taxon>
        <taxon>Tracheophyta</taxon>
        <taxon>Spermatophyta</taxon>
        <taxon>Magnoliopsida</taxon>
        <taxon>eudicotyledons</taxon>
        <taxon>Gunneridae</taxon>
        <taxon>Pentapetalae</taxon>
        <taxon>asterids</taxon>
        <taxon>campanulids</taxon>
        <taxon>Asterales</taxon>
        <taxon>Asteraceae</taxon>
        <taxon>Asteroideae</taxon>
        <taxon>Heliantheae alliance</taxon>
        <taxon>Heliantheae</taxon>
        <taxon>Helianthus</taxon>
    </lineage>
</organism>
<dbReference type="EMBL" id="CM007900">
    <property type="protein sequence ID" value="OTG08405.1"/>
    <property type="molecule type" value="Genomic_DNA"/>
</dbReference>
<evidence type="ECO:0000256" key="1">
    <source>
        <dbReference type="SAM" id="MobiDB-lite"/>
    </source>
</evidence>
<evidence type="ECO:0000313" key="2">
    <source>
        <dbReference type="EMBL" id="KAF5797299.1"/>
    </source>
</evidence>
<gene>
    <name evidence="3" type="ORF">HannXRQ_Chr11g0341421</name>
    <name evidence="2" type="ORF">HanXRQr2_Chr07g0278961</name>
</gene>
<dbReference type="Gramene" id="mRNA:HanXRQr2_Chr07g0278961">
    <property type="protein sequence ID" value="mRNA:HanXRQr2_Chr07g0278961"/>
    <property type="gene ID" value="HanXRQr2_Chr07g0278961"/>
</dbReference>
<reference evidence="2" key="3">
    <citation type="submission" date="2020-06" db="EMBL/GenBank/DDBJ databases">
        <title>Helianthus annuus Genome sequencing and assembly Release 2.</title>
        <authorList>
            <person name="Gouzy J."/>
            <person name="Langlade N."/>
            <person name="Munos S."/>
        </authorList>
    </citation>
    <scope>NUCLEOTIDE SEQUENCE</scope>
    <source>
        <tissue evidence="2">Leaves</tissue>
    </source>
</reference>
<evidence type="ECO:0000313" key="4">
    <source>
        <dbReference type="Proteomes" id="UP000215914"/>
    </source>
</evidence>
<dbReference type="Proteomes" id="UP000215914">
    <property type="component" value="Chromosome 11"/>
</dbReference>
<name>A0A251TB87_HELAN</name>